<dbReference type="SUPFAM" id="SSF82153">
    <property type="entry name" value="FAS1 domain"/>
    <property type="match status" value="2"/>
</dbReference>
<dbReference type="GO" id="GO:0005615">
    <property type="term" value="C:extracellular space"/>
    <property type="evidence" value="ECO:0007669"/>
    <property type="project" value="TreeGrafter"/>
</dbReference>
<dbReference type="PROSITE" id="PS50213">
    <property type="entry name" value="FAS1"/>
    <property type="match status" value="2"/>
</dbReference>
<dbReference type="InterPro" id="IPR000782">
    <property type="entry name" value="FAS1_domain"/>
</dbReference>
<feature type="domain" description="FAS1" evidence="1">
    <location>
        <begin position="30"/>
        <end position="177"/>
    </location>
</feature>
<organism evidence="3">
    <name type="scientific">Volvox carteri f. nagariensis</name>
    <dbReference type="NCBI Taxonomy" id="3068"/>
    <lineage>
        <taxon>Eukaryota</taxon>
        <taxon>Viridiplantae</taxon>
        <taxon>Chlorophyta</taxon>
        <taxon>core chlorophytes</taxon>
        <taxon>Chlorophyceae</taxon>
        <taxon>CS clade</taxon>
        <taxon>Chlamydomonadales</taxon>
        <taxon>Volvocaceae</taxon>
        <taxon>Volvox</taxon>
    </lineage>
</organism>
<dbReference type="EMBL" id="GL378343">
    <property type="protein sequence ID" value="EFJ47712.1"/>
    <property type="molecule type" value="Genomic_DNA"/>
</dbReference>
<dbReference type="InParanoid" id="D8TXV8"/>
<dbReference type="Gene3D" id="2.30.180.10">
    <property type="entry name" value="FAS1 domain"/>
    <property type="match status" value="2"/>
</dbReference>
<dbReference type="OrthoDB" id="540066at2759"/>
<sequence length="282" mass="28948">MKDFGAAAKGGLIIVALVASLVTFPVATSAANITATVFSTAGTFLFANALQYAGLAGIFSDSSLNITVFAPSDEAFYSALGMLGLTQAGLAGNAALMAPILLYHVVAPALNTSALSAAGVQRYPNVLGPFRDSGSSLEVDPSDALSIKISSIGTDARIINANVSAGNSTIHVINSVLLPFYPSISAAFVRNPELTTLLGLVAQNAPNLIAERFGPTAELTIFAPKNSAFSTPLTTNSAAMARLLQNPFGVYYILGYHVVPNEVIFNATAATEAGTATVTTLT</sequence>
<dbReference type="PANTHER" id="PTHR10900">
    <property type="entry name" value="PERIOSTIN-RELATED"/>
    <property type="match status" value="1"/>
</dbReference>
<dbReference type="KEGG" id="vcn:VOLCADRAFT_91753"/>
<name>D8TXV8_VOLCA</name>
<dbReference type="Pfam" id="PF02469">
    <property type="entry name" value="Fasciclin"/>
    <property type="match status" value="2"/>
</dbReference>
<reference evidence="2 3" key="1">
    <citation type="journal article" date="2010" name="Science">
        <title>Genomic analysis of organismal complexity in the multicellular green alga Volvox carteri.</title>
        <authorList>
            <person name="Prochnik S.E."/>
            <person name="Umen J."/>
            <person name="Nedelcu A.M."/>
            <person name="Hallmann A."/>
            <person name="Miller S.M."/>
            <person name="Nishii I."/>
            <person name="Ferris P."/>
            <person name="Kuo A."/>
            <person name="Mitros T."/>
            <person name="Fritz-Laylin L.K."/>
            <person name="Hellsten U."/>
            <person name="Chapman J."/>
            <person name="Simakov O."/>
            <person name="Rensing S.A."/>
            <person name="Terry A."/>
            <person name="Pangilinan J."/>
            <person name="Kapitonov V."/>
            <person name="Jurka J."/>
            <person name="Salamov A."/>
            <person name="Shapiro H."/>
            <person name="Schmutz J."/>
            <person name="Grimwood J."/>
            <person name="Lindquist E."/>
            <person name="Lucas S."/>
            <person name="Grigoriev I.V."/>
            <person name="Schmitt R."/>
            <person name="Kirk D."/>
            <person name="Rokhsar D.S."/>
        </authorList>
    </citation>
    <scope>NUCLEOTIDE SEQUENCE [LARGE SCALE GENOMIC DNA]</scope>
    <source>
        <strain evidence="3">f. Nagariensis / Eve</strain>
    </source>
</reference>
<evidence type="ECO:0000313" key="2">
    <source>
        <dbReference type="EMBL" id="EFJ47712.1"/>
    </source>
</evidence>
<dbReference type="GeneID" id="9615343"/>
<accession>D8TXV8</accession>
<keyword evidence="3" id="KW-1185">Reference proteome</keyword>
<dbReference type="Proteomes" id="UP000001058">
    <property type="component" value="Unassembled WGS sequence"/>
</dbReference>
<dbReference type="RefSeq" id="XP_002951183.1">
    <property type="nucleotide sequence ID" value="XM_002951137.1"/>
</dbReference>
<proteinExistence type="predicted"/>
<evidence type="ECO:0000259" key="1">
    <source>
        <dbReference type="PROSITE" id="PS50213"/>
    </source>
</evidence>
<dbReference type="AlphaFoldDB" id="D8TXV8"/>
<dbReference type="PANTHER" id="PTHR10900:SF77">
    <property type="entry name" value="FI19380P1"/>
    <property type="match status" value="1"/>
</dbReference>
<feature type="domain" description="FAS1" evidence="1">
    <location>
        <begin position="181"/>
        <end position="282"/>
    </location>
</feature>
<evidence type="ECO:0000313" key="3">
    <source>
        <dbReference type="Proteomes" id="UP000001058"/>
    </source>
</evidence>
<protein>
    <submittedName>
        <fullName evidence="2">Fasciclin-like protein</fullName>
    </submittedName>
</protein>
<dbReference type="SMART" id="SM00554">
    <property type="entry name" value="FAS1"/>
    <property type="match status" value="1"/>
</dbReference>
<dbReference type="InterPro" id="IPR050904">
    <property type="entry name" value="Adhesion/Biosynth-related"/>
</dbReference>
<dbReference type="InterPro" id="IPR036378">
    <property type="entry name" value="FAS1_dom_sf"/>
</dbReference>
<gene>
    <name evidence="2" type="primary">fas1</name>
    <name evidence="2" type="ORF">VOLCADRAFT_91753</name>
</gene>